<reference evidence="2" key="1">
    <citation type="submission" date="2016-11" db="UniProtKB">
        <authorList>
            <consortium name="WormBaseParasite"/>
        </authorList>
    </citation>
    <scope>IDENTIFICATION</scope>
    <source>
        <strain evidence="2">pt0022</strain>
    </source>
</reference>
<evidence type="ECO:0000313" key="2">
    <source>
        <dbReference type="WBParaSite" id="maker-PairedContig_3708-snap-gene-0.7-mRNA-1"/>
    </source>
</evidence>
<organism evidence="2">
    <name type="scientific">Wuchereria bancrofti</name>
    <dbReference type="NCBI Taxonomy" id="6293"/>
    <lineage>
        <taxon>Eukaryota</taxon>
        <taxon>Metazoa</taxon>
        <taxon>Ecdysozoa</taxon>
        <taxon>Nematoda</taxon>
        <taxon>Chromadorea</taxon>
        <taxon>Rhabditida</taxon>
        <taxon>Spirurina</taxon>
        <taxon>Spiruromorpha</taxon>
        <taxon>Filarioidea</taxon>
        <taxon>Onchocercidae</taxon>
        <taxon>Wuchereria</taxon>
    </lineage>
</organism>
<sequence>MDEHLQIIANLSAAKFRDLSAAAKATQEILNSKDVTMVTLCGKCLHVLQLALQCKHQKINQAAVDLLQTLIRDERFMNKATTFESDTLMMSTLKSITLLPVIKAPIQCRILTLIVELMCKEERRITVETIMEALTLCMQTYGNAEERSVQLACRAAVTQIFSSFCTLPQNSHCQEHIAIFMDATSLLNEVIKCANVTNPQSDQIIILLDAIYSLLDSQPITIINHQPFA</sequence>
<dbReference type="Pfam" id="PF16213">
    <property type="entry name" value="DCB"/>
    <property type="match status" value="1"/>
</dbReference>
<dbReference type="STRING" id="6293.A0A1I8EP29"/>
<proteinExistence type="predicted"/>
<dbReference type="InterPro" id="IPR032629">
    <property type="entry name" value="DCB_dom"/>
</dbReference>
<accession>A0A1I8EP29</accession>
<name>A0A1I8EP29_WUCBA</name>
<feature type="domain" description="Mon2/Sec7/BIG1-like dimerisation and cyclophilin-binding" evidence="1">
    <location>
        <begin position="3"/>
        <end position="162"/>
    </location>
</feature>
<protein>
    <submittedName>
        <fullName evidence="2">DCB domain-containing protein</fullName>
    </submittedName>
</protein>
<dbReference type="AlphaFoldDB" id="A0A1I8EP29"/>
<dbReference type="WBParaSite" id="maker-PairedContig_3708-snap-gene-0.7-mRNA-1">
    <property type="protein sequence ID" value="maker-PairedContig_3708-snap-gene-0.7-mRNA-1"/>
    <property type="gene ID" value="maker-PairedContig_3708-snap-gene-0.7"/>
</dbReference>
<evidence type="ECO:0000259" key="1">
    <source>
        <dbReference type="Pfam" id="PF16213"/>
    </source>
</evidence>